<evidence type="ECO:0000313" key="2">
    <source>
        <dbReference type="Proteomes" id="UP000437736"/>
    </source>
</evidence>
<evidence type="ECO:0000313" key="1">
    <source>
        <dbReference type="EMBL" id="MST34926.1"/>
    </source>
</evidence>
<gene>
    <name evidence="1" type="ORF">GHK86_19635</name>
</gene>
<proteinExistence type="predicted"/>
<accession>A0ABW9QZE6</accession>
<organism evidence="1 2">
    <name type="scientific">Acidiferrimicrobium australe</name>
    <dbReference type="NCBI Taxonomy" id="2664430"/>
    <lineage>
        <taxon>Bacteria</taxon>
        <taxon>Bacillati</taxon>
        <taxon>Actinomycetota</taxon>
        <taxon>Acidimicrobiia</taxon>
        <taxon>Acidimicrobiales</taxon>
        <taxon>Acidimicrobiaceae</taxon>
        <taxon>Acidiferrimicrobium</taxon>
    </lineage>
</organism>
<protein>
    <submittedName>
        <fullName evidence="1">Uncharacterized protein</fullName>
    </submittedName>
</protein>
<sequence length="246" mass="26008">MRSSTVAADVMIRRLFASWLLPDAWPERGHYSLILGPTVSSSAGERALSILFADGVPIVRSRSARRVLRALATHLASYGAGPAPAGLLRLKAVAVVGDRGGVLLPTGVFGHFDLCRLERELTRMRLRLVDQPWVQVDPATAELVVDAAPLPADAGAPLDEPEERVPSGRFPFIGWFVARHGAAAGAPTPVEAVAHGVTLLRGFGPEGAQWATESVALLAASCRLLPFNASSMDEALSVLEASLASH</sequence>
<dbReference type="EMBL" id="WJHE01001306">
    <property type="protein sequence ID" value="MST34926.1"/>
    <property type="molecule type" value="Genomic_DNA"/>
</dbReference>
<dbReference type="Proteomes" id="UP000437736">
    <property type="component" value="Unassembled WGS sequence"/>
</dbReference>
<comment type="caution">
    <text evidence="1">The sequence shown here is derived from an EMBL/GenBank/DDBJ whole genome shotgun (WGS) entry which is preliminary data.</text>
</comment>
<name>A0ABW9QZE6_9ACTN</name>
<reference evidence="1 2" key="1">
    <citation type="submission" date="2019-11" db="EMBL/GenBank/DDBJ databases">
        <title>Acidiferrimicrobium australis gen. nov., sp. nov., an acidophilic and obligately heterotrophic, member of the Actinobacteria that catalyses dissimilatory oxido- reduction of iron isolated from metal-rich acidic water in Chile.</title>
        <authorList>
            <person name="Gonzalez D."/>
            <person name="Huber K."/>
            <person name="Hedrich S."/>
            <person name="Rojas-Villalobos C."/>
            <person name="Quatrini R."/>
            <person name="Dinamarca M.A."/>
            <person name="Schwarz A."/>
            <person name="Canales C."/>
            <person name="Nancucheo I."/>
        </authorList>
    </citation>
    <scope>NUCLEOTIDE SEQUENCE [LARGE SCALE GENOMIC DNA]</scope>
    <source>
        <strain evidence="1 2">USS-CCA1</strain>
    </source>
</reference>
<keyword evidence="2" id="KW-1185">Reference proteome</keyword>